<evidence type="ECO:0000313" key="3">
    <source>
        <dbReference type="EMBL" id="QDQ41934.1"/>
    </source>
</evidence>
<dbReference type="KEGG" id="mkc:kam1_687"/>
<protein>
    <submittedName>
        <fullName evidence="3">Uncharacterized protein</fullName>
    </submittedName>
</protein>
<feature type="chain" id="PRO_5044541295" evidence="1">
    <location>
        <begin position="21"/>
        <end position="111"/>
    </location>
</feature>
<organism evidence="3 5">
    <name type="scientific">Methylacidiphilum kamchatkense Kam1</name>
    <dbReference type="NCBI Taxonomy" id="1202785"/>
    <lineage>
        <taxon>Bacteria</taxon>
        <taxon>Pseudomonadati</taxon>
        <taxon>Verrucomicrobiota</taxon>
        <taxon>Methylacidiphilae</taxon>
        <taxon>Methylacidiphilales</taxon>
        <taxon>Methylacidiphilaceae</taxon>
        <taxon>Methylacidiphilum (ex Ratnadevi et al. 2023)</taxon>
    </lineage>
</organism>
<keyword evidence="1" id="KW-0732">Signal</keyword>
<proteinExistence type="predicted"/>
<dbReference type="EMBL" id="JQNX01000003">
    <property type="protein sequence ID" value="KIE58678.1"/>
    <property type="molecule type" value="Genomic_DNA"/>
</dbReference>
<reference evidence="5" key="3">
    <citation type="submission" date="2019-03" db="EMBL/GenBank/DDBJ databases">
        <title>Complete genome of Methylacidiphilum kamchatkense Kam1.</title>
        <authorList>
            <person name="Kruse T."/>
            <person name="Murarilal Ratnadevi C."/>
            <person name="Erikstad H.-A."/>
            <person name="Birkeland N.-K."/>
        </authorList>
    </citation>
    <scope>NUCLEOTIDE SEQUENCE [LARGE SCALE GENOMIC DNA]</scope>
    <source>
        <strain evidence="5">kam1</strain>
    </source>
</reference>
<dbReference type="STRING" id="1202785.A946_04355"/>
<accession>A0A0C1USB0</accession>
<dbReference type="EMBL" id="CP037899">
    <property type="protein sequence ID" value="QDQ41934.1"/>
    <property type="molecule type" value="Genomic_DNA"/>
</dbReference>
<name>A0A0C1USB0_9BACT</name>
<keyword evidence="4" id="KW-1185">Reference proteome</keyword>
<reference evidence="2 4" key="1">
    <citation type="submission" date="2014-08" db="EMBL/GenBank/DDBJ databases">
        <title>Methylacidiphilum kamchatkense strain Kam1 draft genome sequence.</title>
        <authorList>
            <person name="Birkeland N.-K."/>
            <person name="Erikstad H.A."/>
        </authorList>
    </citation>
    <scope>NUCLEOTIDE SEQUENCE [LARGE SCALE GENOMIC DNA]</scope>
    <source>
        <strain evidence="2 4">Kam1</strain>
    </source>
</reference>
<sequence length="111" mass="12616">MKFVKFFFLSFLLLPQLSYALMMGTSKGPRITILNPHGAENMEKNKIVRIPKGKVYIQSLKTVDSKKKDPVVQTQSVNKKPKISFAEIKGKALPEKKKIGTTSHIKERPFK</sequence>
<dbReference type="Proteomes" id="UP000031594">
    <property type="component" value="Unassembled WGS sequence"/>
</dbReference>
<reference evidence="3" key="2">
    <citation type="journal article" date="2019" name="BMC Genomics">
        <title>Complete genome sequence analysis of the thermoacidophilic verrucomicrobial methanotroph 'Candidatus Methylacidiphilum kamchatkense' strain Kam1 and comparison with its closest relatives.</title>
        <authorList>
            <person name="Kruse T."/>
            <person name="Ratnadevi C.M."/>
            <person name="Erikstad H.A."/>
            <person name="Birkeland N.K."/>
        </authorList>
    </citation>
    <scope>NUCLEOTIDE SEQUENCE</scope>
    <source>
        <strain evidence="3">Kam1</strain>
    </source>
</reference>
<evidence type="ECO:0000256" key="1">
    <source>
        <dbReference type="SAM" id="SignalP"/>
    </source>
</evidence>
<evidence type="ECO:0000313" key="4">
    <source>
        <dbReference type="Proteomes" id="UP000031594"/>
    </source>
</evidence>
<evidence type="ECO:0000313" key="5">
    <source>
        <dbReference type="Proteomes" id="UP000315925"/>
    </source>
</evidence>
<gene>
    <name evidence="2" type="ORF">A946_04355</name>
    <name evidence="3" type="ORF">kam1_687</name>
</gene>
<feature type="signal peptide" evidence="1">
    <location>
        <begin position="1"/>
        <end position="20"/>
    </location>
</feature>
<dbReference type="AlphaFoldDB" id="A0A0C1USB0"/>
<dbReference type="Proteomes" id="UP000315925">
    <property type="component" value="Chromosome"/>
</dbReference>
<evidence type="ECO:0000313" key="2">
    <source>
        <dbReference type="EMBL" id="KIE58678.1"/>
    </source>
</evidence>